<comment type="caution">
    <text evidence="3">The sequence shown here is derived from an EMBL/GenBank/DDBJ whole genome shotgun (WGS) entry which is preliminary data.</text>
</comment>
<organism evidence="3 4">
    <name type="scientific">Vibrio penaeicida</name>
    <dbReference type="NCBI Taxonomy" id="104609"/>
    <lineage>
        <taxon>Bacteria</taxon>
        <taxon>Pseudomonadati</taxon>
        <taxon>Pseudomonadota</taxon>
        <taxon>Gammaproteobacteria</taxon>
        <taxon>Vibrionales</taxon>
        <taxon>Vibrionaceae</taxon>
        <taxon>Vibrio</taxon>
    </lineage>
</organism>
<dbReference type="Pfam" id="PF16989">
    <property type="entry name" value="T6SS_VasJ"/>
    <property type="match status" value="1"/>
</dbReference>
<reference evidence="4" key="1">
    <citation type="journal article" date="2019" name="Int. J. Syst. Evol. Microbiol.">
        <title>The Global Catalogue of Microorganisms (GCM) 10K type strain sequencing project: providing services to taxonomists for standard genome sequencing and annotation.</title>
        <authorList>
            <consortium name="The Broad Institute Genomics Platform"/>
            <consortium name="The Broad Institute Genome Sequencing Center for Infectious Disease"/>
            <person name="Wu L."/>
            <person name="Ma J."/>
        </authorList>
    </citation>
    <scope>NUCLEOTIDE SEQUENCE [LARGE SCALE GENOMIC DNA]</scope>
    <source>
        <strain evidence="4">NBRC 15640</strain>
    </source>
</reference>
<sequence length="491" mass="54991">MVAMDDQHTNIMDDNLANDKAIRAKLSAPISEESAVGERVLDDPVFDFVESQMMKVGSLSHADVRWEEVETGILSLMENKTKDLKLLAHLLQCFHHSNSVSRFNLSIQVTADFMAAYWETCFPAPGARGLLPRRKFFSQILQRFDAALDKLVKGTIPVSEAQNESIAKAKIAWSATAESLSLDDENFIAFIRKLERWLESNKLQDLPSSPSQPATQETASASPSSGGTSTSPRAVSIDTGNDKATKASLQKVADFLTEFEYGHALSIRVRRFAVWSTISTPPDANHKGETQLRPMVGERVSDYLEQLQRNPDLALWRKVEQSLTIAPYWFDGQHLSAQIALKLGQPTWAAAILEESQHFLERIPELATMSFKGGVPFINEETKNWLRSNERVQSASSVNSWDDKREEAFVMAKEAGLSVAMAMLNEGLASAKEPRDIFYWRLLTADLLANNGLEAMAHQHYQSLYQTVIKSKVEDWEPSLINQLQQFVVTE</sequence>
<protein>
    <submittedName>
        <fullName evidence="3">Type VI secretion-associated protein</fullName>
    </submittedName>
</protein>
<gene>
    <name evidence="3" type="ORF">GCM10007932_36690</name>
</gene>
<evidence type="ECO:0000313" key="4">
    <source>
        <dbReference type="Proteomes" id="UP001156690"/>
    </source>
</evidence>
<keyword evidence="4" id="KW-1185">Reference proteome</keyword>
<feature type="compositionally biased region" description="Polar residues" evidence="1">
    <location>
        <begin position="203"/>
        <end position="218"/>
    </location>
</feature>
<dbReference type="PANTHER" id="PTHR37024">
    <property type="entry name" value="TYPE VI SECRETION SYSTEM DUF2094 AND IMPA-RELATED DOMAIN PROTEIN"/>
    <property type="match status" value="1"/>
</dbReference>
<accession>A0AAV5NUW6</accession>
<proteinExistence type="predicted"/>
<dbReference type="PANTHER" id="PTHR37024:SF3">
    <property type="entry name" value="TYPE VI SECRETION SYSTEM PROTEIN TSSA"/>
    <property type="match status" value="1"/>
</dbReference>
<evidence type="ECO:0000259" key="2">
    <source>
        <dbReference type="Pfam" id="PF06812"/>
    </source>
</evidence>
<dbReference type="Pfam" id="PF06812">
    <property type="entry name" value="ImpA_N"/>
    <property type="match status" value="1"/>
</dbReference>
<feature type="compositionally biased region" description="Low complexity" evidence="1">
    <location>
        <begin position="219"/>
        <end position="232"/>
    </location>
</feature>
<evidence type="ECO:0000313" key="3">
    <source>
        <dbReference type="EMBL" id="GLQ74308.1"/>
    </source>
</evidence>
<dbReference type="NCBIfam" id="TIGR03362">
    <property type="entry name" value="VI_chp_7"/>
    <property type="match status" value="1"/>
</dbReference>
<evidence type="ECO:0000256" key="1">
    <source>
        <dbReference type="SAM" id="MobiDB-lite"/>
    </source>
</evidence>
<feature type="region of interest" description="Disordered" evidence="1">
    <location>
        <begin position="203"/>
        <end position="242"/>
    </location>
</feature>
<dbReference type="InterPro" id="IPR010657">
    <property type="entry name" value="ImpA_N"/>
</dbReference>
<dbReference type="RefSeq" id="WP_126607157.1">
    <property type="nucleotide sequence ID" value="NZ_AP025145.1"/>
</dbReference>
<dbReference type="AlphaFoldDB" id="A0AAV5NUW6"/>
<feature type="domain" description="ImpA N-terminal" evidence="2">
    <location>
        <begin position="28"/>
        <end position="141"/>
    </location>
</feature>
<dbReference type="Proteomes" id="UP001156690">
    <property type="component" value="Unassembled WGS sequence"/>
</dbReference>
<name>A0AAV5NUW6_9VIBR</name>
<dbReference type="InterPro" id="IPR017739">
    <property type="entry name" value="T6SS-assoc_VCA0119"/>
</dbReference>
<dbReference type="EMBL" id="BSNX01000055">
    <property type="protein sequence ID" value="GLQ74308.1"/>
    <property type="molecule type" value="Genomic_DNA"/>
</dbReference>